<accession>A0AAD6ET24</accession>
<dbReference type="InterPro" id="IPR029058">
    <property type="entry name" value="AB_hydrolase_fold"/>
</dbReference>
<evidence type="ECO:0000313" key="3">
    <source>
        <dbReference type="Proteomes" id="UP001210211"/>
    </source>
</evidence>
<dbReference type="InterPro" id="IPR013094">
    <property type="entry name" value="AB_hydrolase_3"/>
</dbReference>
<sequence>MDPDKEIHFQFFDSFPLIKVYKSGRVERFRTQLAPASTDPATGVTSKDVVIDSSTGRWVRLYLPKLENSSEQKLPVVIYYHGGAFVIGSAADPFSHSFLNRLVAESKIVAVSVNYRLAPEFPLPIGYEDSVAGFKWVISHANGSGPEPWLIDHADFGRVFLSGCSAGGNMAHTVALRAGLDKLEPGVVVKGMVIIHPYFSGEERIGSEVRRSDAEWAKTKEIWHFVYPGTSGMDDPVSNPFAEGAPSVKNLVCKRVLVCVAEHDSLRDRGVWYYEKLKESEWDGEAELFESVGEGHGFHGFKPTCKKTAELIEQVIAFLKN</sequence>
<dbReference type="SUPFAM" id="SSF53474">
    <property type="entry name" value="alpha/beta-Hydrolases"/>
    <property type="match status" value="1"/>
</dbReference>
<dbReference type="GO" id="GO:0016787">
    <property type="term" value="F:hydrolase activity"/>
    <property type="evidence" value="ECO:0007669"/>
    <property type="project" value="InterPro"/>
</dbReference>
<dbReference type="EMBL" id="JAMRDG010000001">
    <property type="protein sequence ID" value="KAJ3700213.1"/>
    <property type="molecule type" value="Genomic_DNA"/>
</dbReference>
<dbReference type="PANTHER" id="PTHR23024:SF541">
    <property type="entry name" value="OS06G0214800 PROTEIN"/>
    <property type="match status" value="1"/>
</dbReference>
<dbReference type="InterPro" id="IPR050466">
    <property type="entry name" value="Carboxylest/Gibb_receptor"/>
</dbReference>
<dbReference type="AlphaFoldDB" id="A0AAD6ET24"/>
<feature type="domain" description="Alpha/beta hydrolase fold-3" evidence="1">
    <location>
        <begin position="77"/>
        <end position="299"/>
    </location>
</feature>
<dbReference type="Pfam" id="PF07859">
    <property type="entry name" value="Abhydrolase_3"/>
    <property type="match status" value="1"/>
</dbReference>
<gene>
    <name evidence="2" type="ORF">LUZ61_003918</name>
</gene>
<dbReference type="Gene3D" id="3.40.50.1820">
    <property type="entry name" value="alpha/beta hydrolase"/>
    <property type="match status" value="1"/>
</dbReference>
<reference evidence="2 3" key="1">
    <citation type="journal article" date="2022" name="Cell">
        <title>Repeat-based holocentromeres influence genome architecture and karyotype evolution.</title>
        <authorList>
            <person name="Hofstatter P.G."/>
            <person name="Thangavel G."/>
            <person name="Lux T."/>
            <person name="Neumann P."/>
            <person name="Vondrak T."/>
            <person name="Novak P."/>
            <person name="Zhang M."/>
            <person name="Costa L."/>
            <person name="Castellani M."/>
            <person name="Scott A."/>
            <person name="Toegelov H."/>
            <person name="Fuchs J."/>
            <person name="Mata-Sucre Y."/>
            <person name="Dias Y."/>
            <person name="Vanzela A.L.L."/>
            <person name="Huettel B."/>
            <person name="Almeida C.C.S."/>
            <person name="Simkova H."/>
            <person name="Souza G."/>
            <person name="Pedrosa-Harand A."/>
            <person name="Macas J."/>
            <person name="Mayer K.F.X."/>
            <person name="Houben A."/>
            <person name="Marques A."/>
        </authorList>
    </citation>
    <scope>NUCLEOTIDE SEQUENCE [LARGE SCALE GENOMIC DNA]</scope>
    <source>
        <strain evidence="2">RhyTen1mFocal</strain>
    </source>
</reference>
<evidence type="ECO:0000259" key="1">
    <source>
        <dbReference type="Pfam" id="PF07859"/>
    </source>
</evidence>
<protein>
    <recommendedName>
        <fullName evidence="1">Alpha/beta hydrolase fold-3 domain-containing protein</fullName>
    </recommendedName>
</protein>
<proteinExistence type="predicted"/>
<dbReference type="Proteomes" id="UP001210211">
    <property type="component" value="Unassembled WGS sequence"/>
</dbReference>
<name>A0AAD6ET24_9POAL</name>
<keyword evidence="3" id="KW-1185">Reference proteome</keyword>
<comment type="caution">
    <text evidence="2">The sequence shown here is derived from an EMBL/GenBank/DDBJ whole genome shotgun (WGS) entry which is preliminary data.</text>
</comment>
<organism evidence="2 3">
    <name type="scientific">Rhynchospora tenuis</name>
    <dbReference type="NCBI Taxonomy" id="198213"/>
    <lineage>
        <taxon>Eukaryota</taxon>
        <taxon>Viridiplantae</taxon>
        <taxon>Streptophyta</taxon>
        <taxon>Embryophyta</taxon>
        <taxon>Tracheophyta</taxon>
        <taxon>Spermatophyta</taxon>
        <taxon>Magnoliopsida</taxon>
        <taxon>Liliopsida</taxon>
        <taxon>Poales</taxon>
        <taxon>Cyperaceae</taxon>
        <taxon>Cyperoideae</taxon>
        <taxon>Rhynchosporeae</taxon>
        <taxon>Rhynchospora</taxon>
    </lineage>
</organism>
<dbReference type="PANTHER" id="PTHR23024">
    <property type="entry name" value="ARYLACETAMIDE DEACETYLASE"/>
    <property type="match status" value="1"/>
</dbReference>
<evidence type="ECO:0000313" key="2">
    <source>
        <dbReference type="EMBL" id="KAJ3700213.1"/>
    </source>
</evidence>